<dbReference type="GO" id="GO:0071586">
    <property type="term" value="P:CAAX-box protein processing"/>
    <property type="evidence" value="ECO:0007669"/>
    <property type="project" value="InterPro"/>
</dbReference>
<feature type="transmembrane region" description="Helical" evidence="13">
    <location>
        <begin position="143"/>
        <end position="161"/>
    </location>
</feature>
<evidence type="ECO:0000256" key="13">
    <source>
        <dbReference type="SAM" id="Phobius"/>
    </source>
</evidence>
<evidence type="ECO:0000256" key="11">
    <source>
        <dbReference type="ARBA" id="ARBA00049729"/>
    </source>
</evidence>
<organism evidence="15 16">
    <name type="scientific">Schistosoma margrebowiei</name>
    <dbReference type="NCBI Taxonomy" id="48269"/>
    <lineage>
        <taxon>Eukaryota</taxon>
        <taxon>Metazoa</taxon>
        <taxon>Spiralia</taxon>
        <taxon>Lophotrochozoa</taxon>
        <taxon>Platyhelminthes</taxon>
        <taxon>Trematoda</taxon>
        <taxon>Digenea</taxon>
        <taxon>Strigeidida</taxon>
        <taxon>Schistosomatoidea</taxon>
        <taxon>Schistosomatidae</taxon>
        <taxon>Schistosoma</taxon>
    </lineage>
</organism>
<comment type="similarity">
    <text evidence="2">Belongs to the peptidase U48 family.</text>
</comment>
<reference evidence="15 16" key="1">
    <citation type="submission" date="2018-11" db="EMBL/GenBank/DDBJ databases">
        <authorList>
            <consortium name="Pathogen Informatics"/>
        </authorList>
    </citation>
    <scope>NUCLEOTIDE SEQUENCE [LARGE SCALE GENOMIC DNA]</scope>
    <source>
        <strain evidence="15 16">Zambia</strain>
    </source>
</reference>
<evidence type="ECO:0000256" key="8">
    <source>
        <dbReference type="ARBA" id="ARBA00023136"/>
    </source>
</evidence>
<evidence type="ECO:0000256" key="2">
    <source>
        <dbReference type="ARBA" id="ARBA00006897"/>
    </source>
</evidence>
<feature type="transmembrane region" description="Helical" evidence="13">
    <location>
        <begin position="44"/>
        <end position="64"/>
    </location>
</feature>
<keyword evidence="8 13" id="KW-0472">Membrane</keyword>
<gene>
    <name evidence="15" type="ORF">SMRZ_LOCUS7026</name>
</gene>
<evidence type="ECO:0000256" key="12">
    <source>
        <dbReference type="ARBA" id="ARBA00049763"/>
    </source>
</evidence>
<dbReference type="Proteomes" id="UP000277204">
    <property type="component" value="Unassembled WGS sequence"/>
</dbReference>
<keyword evidence="5" id="KW-0378">Hydrolase</keyword>
<keyword evidence="6" id="KW-0256">Endoplasmic reticulum</keyword>
<dbReference type="Pfam" id="PF02517">
    <property type="entry name" value="Rce1-like"/>
    <property type="match status" value="1"/>
</dbReference>
<dbReference type="GO" id="GO:0005789">
    <property type="term" value="C:endoplasmic reticulum membrane"/>
    <property type="evidence" value="ECO:0007669"/>
    <property type="project" value="UniProtKB-SubCell"/>
</dbReference>
<protein>
    <recommendedName>
        <fullName evidence="12">CAAX prenyl protease 2</fullName>
        <ecNumber evidence="11">3.4.26.1</ecNumber>
    </recommendedName>
    <alternativeName>
        <fullName evidence="9">Farnesylated proteins-converting enzyme 2</fullName>
    </alternativeName>
</protein>
<dbReference type="InterPro" id="IPR003675">
    <property type="entry name" value="Rce1/LyrA-like_dom"/>
</dbReference>
<feature type="domain" description="CAAX prenyl protease 2/Lysostaphin resistance protein A-like" evidence="14">
    <location>
        <begin position="2"/>
        <end position="121"/>
    </location>
</feature>
<sequence length="179" mass="20394">MAEELIFRACVTFHLLPLFSSCVMLCFVSSLFFSLEIPLSLSQVFSRFIPIIILLLLSFHVAHFHHVFESVKSGQDLQSAFKTSLFQVFYTTLFGTYSGFLMLRTGNIASSIVTHSLCNFFGLPDLIGAVERAKYRWGFSGQIFAIGSHLLGLLLWAYLLYQMTETKWSSSNNCHCDWY</sequence>
<evidence type="ECO:0000256" key="3">
    <source>
        <dbReference type="ARBA" id="ARBA00022670"/>
    </source>
</evidence>
<keyword evidence="4 13" id="KW-0812">Transmembrane</keyword>
<dbReference type="EC" id="3.4.26.1" evidence="11"/>
<evidence type="ECO:0000256" key="10">
    <source>
        <dbReference type="ARBA" id="ARBA00047280"/>
    </source>
</evidence>
<keyword evidence="16" id="KW-1185">Reference proteome</keyword>
<evidence type="ECO:0000313" key="16">
    <source>
        <dbReference type="Proteomes" id="UP000277204"/>
    </source>
</evidence>
<evidence type="ECO:0000256" key="5">
    <source>
        <dbReference type="ARBA" id="ARBA00022801"/>
    </source>
</evidence>
<proteinExistence type="inferred from homology"/>
<evidence type="ECO:0000256" key="1">
    <source>
        <dbReference type="ARBA" id="ARBA00004477"/>
    </source>
</evidence>
<evidence type="ECO:0000256" key="6">
    <source>
        <dbReference type="ARBA" id="ARBA00022824"/>
    </source>
</evidence>
<dbReference type="GO" id="GO:0004222">
    <property type="term" value="F:metalloendopeptidase activity"/>
    <property type="evidence" value="ECO:0007669"/>
    <property type="project" value="InterPro"/>
</dbReference>
<dbReference type="PANTHER" id="PTHR13046:SF0">
    <property type="entry name" value="CAAX PRENYL PROTEASE 2"/>
    <property type="match status" value="1"/>
</dbReference>
<evidence type="ECO:0000256" key="7">
    <source>
        <dbReference type="ARBA" id="ARBA00022989"/>
    </source>
</evidence>
<dbReference type="EMBL" id="UZAI01002745">
    <property type="protein sequence ID" value="VDO74310.1"/>
    <property type="molecule type" value="Genomic_DNA"/>
</dbReference>
<evidence type="ECO:0000256" key="9">
    <source>
        <dbReference type="ARBA" id="ARBA00032607"/>
    </source>
</evidence>
<feature type="transmembrane region" description="Helical" evidence="13">
    <location>
        <begin position="6"/>
        <end position="32"/>
    </location>
</feature>
<comment type="catalytic activity">
    <reaction evidence="10">
        <text>Hydrolyzes the peptide bond -P2-(S-farnesyl or geranylgeranyl)C-P1'-P2'-P3'-COOH where P1' and P2' are amino acids with aliphatic sidechains and P3' is any C-terminal residue.</text>
        <dbReference type="EC" id="3.4.26.1"/>
    </reaction>
</comment>
<dbReference type="InterPro" id="IPR039731">
    <property type="entry name" value="Rce1"/>
</dbReference>
<evidence type="ECO:0000313" key="15">
    <source>
        <dbReference type="EMBL" id="VDO74310.1"/>
    </source>
</evidence>
<keyword evidence="7 13" id="KW-1133">Transmembrane helix</keyword>
<dbReference type="PANTHER" id="PTHR13046">
    <property type="entry name" value="PROTEASE U48 CAAX PRENYL PROTEASE RCE1"/>
    <property type="match status" value="1"/>
</dbReference>
<name>A0A3P7XJ12_9TREM</name>
<accession>A0A3P7XJ12</accession>
<dbReference type="AlphaFoldDB" id="A0A3P7XJ12"/>
<keyword evidence="3" id="KW-0645">Protease</keyword>
<comment type="subcellular location">
    <subcellularLocation>
        <location evidence="1">Endoplasmic reticulum membrane</location>
        <topology evidence="1">Multi-pass membrane protein</topology>
    </subcellularLocation>
</comment>
<evidence type="ECO:0000259" key="14">
    <source>
        <dbReference type="Pfam" id="PF02517"/>
    </source>
</evidence>
<feature type="transmembrane region" description="Helical" evidence="13">
    <location>
        <begin position="84"/>
        <end position="103"/>
    </location>
</feature>
<evidence type="ECO:0000256" key="4">
    <source>
        <dbReference type="ARBA" id="ARBA00022692"/>
    </source>
</evidence>